<dbReference type="GO" id="GO:0030674">
    <property type="term" value="F:protein-macromolecule adaptor activity"/>
    <property type="evidence" value="ECO:0007669"/>
    <property type="project" value="TreeGrafter"/>
</dbReference>
<evidence type="ECO:0000313" key="1">
    <source>
        <dbReference type="EMBL" id="KAF2723608.1"/>
    </source>
</evidence>
<dbReference type="InterPro" id="IPR034627">
    <property type="entry name" value="Irc6"/>
</dbReference>
<dbReference type="AlphaFoldDB" id="A0A9P4QDC9"/>
<dbReference type="EMBL" id="MU003775">
    <property type="protein sequence ID" value="KAF2723608.1"/>
    <property type="molecule type" value="Genomic_DNA"/>
</dbReference>
<dbReference type="Proteomes" id="UP000799441">
    <property type="component" value="Unassembled WGS sequence"/>
</dbReference>
<dbReference type="PANTHER" id="PTHR28043">
    <property type="entry name" value="INCREASED RECOMBINATION CENTERS PROTEIN 6"/>
    <property type="match status" value="1"/>
</dbReference>
<sequence>MDIKHPKRILILGPPNCGALDVIKALTGSVPQHASSSPSDSVAGLTHEWNVRTAYYSALIPIWIDEIVDLHAWRAEFLKPEAKEVVEAVGGWIFCFRGPVDKGGQKKIEETLESLQSVVQDHNGGEGADNIMLCVRMPPLQNAVSAQSVVASAEWEDVCFAHGFEYIDYNAKGTNEFGERVGSERLREALEAHEWDGGSSVEANVFDAFDLGDDEDALGDFSHEEAAMTAELFGLKASLLGEDNWEPEAEDVASPSNRAKQVDNLDKMMGKLLAIKEQSSDLPEAQRKRMAAQAVRELMREAGDIG</sequence>
<proteinExistence type="predicted"/>
<reference evidence="1" key="1">
    <citation type="journal article" date="2020" name="Stud. Mycol.">
        <title>101 Dothideomycetes genomes: a test case for predicting lifestyles and emergence of pathogens.</title>
        <authorList>
            <person name="Haridas S."/>
            <person name="Albert R."/>
            <person name="Binder M."/>
            <person name="Bloem J."/>
            <person name="Labutti K."/>
            <person name="Salamov A."/>
            <person name="Andreopoulos B."/>
            <person name="Baker S."/>
            <person name="Barry K."/>
            <person name="Bills G."/>
            <person name="Bluhm B."/>
            <person name="Cannon C."/>
            <person name="Castanera R."/>
            <person name="Culley D."/>
            <person name="Daum C."/>
            <person name="Ezra D."/>
            <person name="Gonzalez J."/>
            <person name="Henrissat B."/>
            <person name="Kuo A."/>
            <person name="Liang C."/>
            <person name="Lipzen A."/>
            <person name="Lutzoni F."/>
            <person name="Magnuson J."/>
            <person name="Mondo S."/>
            <person name="Nolan M."/>
            <person name="Ohm R."/>
            <person name="Pangilinan J."/>
            <person name="Park H.-J."/>
            <person name="Ramirez L."/>
            <person name="Alfaro M."/>
            <person name="Sun H."/>
            <person name="Tritt A."/>
            <person name="Yoshinaga Y."/>
            <person name="Zwiers L.-H."/>
            <person name="Turgeon B."/>
            <person name="Goodwin S."/>
            <person name="Spatafora J."/>
            <person name="Crous P."/>
            <person name="Grigoriev I."/>
        </authorList>
    </citation>
    <scope>NUCLEOTIDE SEQUENCE</scope>
    <source>
        <strain evidence="1">CBS 116435</strain>
    </source>
</reference>
<evidence type="ECO:0008006" key="3">
    <source>
        <dbReference type="Google" id="ProtNLM"/>
    </source>
</evidence>
<protein>
    <recommendedName>
        <fullName evidence="3">Increased recombination centers protein 6</fullName>
    </recommendedName>
</protein>
<name>A0A9P4QDC9_9PEZI</name>
<dbReference type="OrthoDB" id="10261384at2759"/>
<comment type="caution">
    <text evidence="1">The sequence shown here is derived from an EMBL/GenBank/DDBJ whole genome shotgun (WGS) entry which is preliminary data.</text>
</comment>
<evidence type="ECO:0000313" key="2">
    <source>
        <dbReference type="Proteomes" id="UP000799441"/>
    </source>
</evidence>
<dbReference type="GO" id="GO:0016192">
    <property type="term" value="P:vesicle-mediated transport"/>
    <property type="evidence" value="ECO:0007669"/>
    <property type="project" value="InterPro"/>
</dbReference>
<gene>
    <name evidence="1" type="ORF">K431DRAFT_301515</name>
</gene>
<keyword evidence="2" id="KW-1185">Reference proteome</keyword>
<dbReference type="Pfam" id="PF10199">
    <property type="entry name" value="Adaptin_binding"/>
    <property type="match status" value="1"/>
</dbReference>
<dbReference type="PANTHER" id="PTHR28043:SF1">
    <property type="entry name" value="INCREASED RECOMBINATION CENTERS PROTEIN 6"/>
    <property type="match status" value="1"/>
</dbReference>
<accession>A0A9P4QDC9</accession>
<dbReference type="Gene3D" id="3.40.50.11960">
    <property type="match status" value="1"/>
</dbReference>
<organism evidence="1 2">
    <name type="scientific">Polychaeton citri CBS 116435</name>
    <dbReference type="NCBI Taxonomy" id="1314669"/>
    <lineage>
        <taxon>Eukaryota</taxon>
        <taxon>Fungi</taxon>
        <taxon>Dikarya</taxon>
        <taxon>Ascomycota</taxon>
        <taxon>Pezizomycotina</taxon>
        <taxon>Dothideomycetes</taxon>
        <taxon>Dothideomycetidae</taxon>
        <taxon>Capnodiales</taxon>
        <taxon>Capnodiaceae</taxon>
        <taxon>Polychaeton</taxon>
    </lineage>
</organism>